<organism evidence="2 3">
    <name type="scientific">Acanthosepion pharaonis</name>
    <name type="common">Pharaoh cuttlefish</name>
    <name type="synonym">Sepia pharaonis</name>
    <dbReference type="NCBI Taxonomy" id="158019"/>
    <lineage>
        <taxon>Eukaryota</taxon>
        <taxon>Metazoa</taxon>
        <taxon>Spiralia</taxon>
        <taxon>Lophotrochozoa</taxon>
        <taxon>Mollusca</taxon>
        <taxon>Cephalopoda</taxon>
        <taxon>Coleoidea</taxon>
        <taxon>Decapodiformes</taxon>
        <taxon>Sepiida</taxon>
        <taxon>Sepiina</taxon>
        <taxon>Sepiidae</taxon>
        <taxon>Acanthosepion</taxon>
    </lineage>
</organism>
<dbReference type="AlphaFoldDB" id="A0A812EWC2"/>
<proteinExistence type="predicted"/>
<evidence type="ECO:0000313" key="3">
    <source>
        <dbReference type="Proteomes" id="UP000597762"/>
    </source>
</evidence>
<feature type="transmembrane region" description="Helical" evidence="1">
    <location>
        <begin position="69"/>
        <end position="93"/>
    </location>
</feature>
<feature type="transmembrane region" description="Helical" evidence="1">
    <location>
        <begin position="174"/>
        <end position="193"/>
    </location>
</feature>
<keyword evidence="1" id="KW-0812">Transmembrane</keyword>
<feature type="transmembrane region" description="Helical" evidence="1">
    <location>
        <begin position="37"/>
        <end position="62"/>
    </location>
</feature>
<comment type="caution">
    <text evidence="2">The sequence shown here is derived from an EMBL/GenBank/DDBJ whole genome shotgun (WGS) entry which is preliminary data.</text>
</comment>
<keyword evidence="1" id="KW-0472">Membrane</keyword>
<dbReference type="Proteomes" id="UP000597762">
    <property type="component" value="Unassembled WGS sequence"/>
</dbReference>
<keyword evidence="1" id="KW-1133">Transmembrane helix</keyword>
<name>A0A812EWC2_ACAPH</name>
<keyword evidence="3" id="KW-1185">Reference proteome</keyword>
<accession>A0A812EWC2</accession>
<evidence type="ECO:0000256" key="1">
    <source>
        <dbReference type="SAM" id="Phobius"/>
    </source>
</evidence>
<feature type="transmembrane region" description="Helical" evidence="1">
    <location>
        <begin position="113"/>
        <end position="133"/>
    </location>
</feature>
<protein>
    <submittedName>
        <fullName evidence="2">SLC22A23</fullName>
    </submittedName>
</protein>
<dbReference type="EMBL" id="CAHIKZ030005602">
    <property type="protein sequence ID" value="CAE1331373.1"/>
    <property type="molecule type" value="Genomic_DNA"/>
</dbReference>
<evidence type="ECO:0000313" key="2">
    <source>
        <dbReference type="EMBL" id="CAE1331373.1"/>
    </source>
</evidence>
<feature type="transmembrane region" description="Helical" evidence="1">
    <location>
        <begin position="140"/>
        <end position="168"/>
    </location>
</feature>
<reference evidence="2" key="1">
    <citation type="submission" date="2021-01" db="EMBL/GenBank/DDBJ databases">
        <authorList>
            <person name="Li R."/>
            <person name="Bekaert M."/>
        </authorList>
    </citation>
    <scope>NUCLEOTIDE SEQUENCE</scope>
    <source>
        <strain evidence="2">Farmed</strain>
    </source>
</reference>
<sequence>MFIFFILRHHNLCSHFCTSSISETDILFKLSFSPVHLFFFLPCVLAFFLFLSTLIISSLPFLIILLPSYLFFFFSLSLFFSLLLFTFFFLIVSSPLLTTFIFRIFSSFFSFPSFFYIFSFVYIFALSLSLFFSSHSSCHLFLSFSSSFFYSLHFVFIISSAFYLFFIYPPPCRLLSFPLFFLLPTLFCSFSQFSDCFLLPRPLHYSRFHFFLFPCFSFSSLLYYLFSAFERRLFPPSSLTLSIIKAYSLLAYTSVSLTTISPSFVSFDKPRITTHRN</sequence>
<feature type="transmembrane region" description="Helical" evidence="1">
    <location>
        <begin position="205"/>
        <end position="226"/>
    </location>
</feature>
<feature type="transmembrane region" description="Helical" evidence="1">
    <location>
        <begin position="246"/>
        <end position="267"/>
    </location>
</feature>
<gene>
    <name evidence="2" type="ORF">SPHA_80563</name>
</gene>